<evidence type="ECO:0000259" key="9">
    <source>
        <dbReference type="Pfam" id="PF21082"/>
    </source>
</evidence>
<dbReference type="SUPFAM" id="SSF50182">
    <property type="entry name" value="Sm-like ribonucleoproteins"/>
    <property type="match status" value="1"/>
</dbReference>
<dbReference type="InterPro" id="IPR011066">
    <property type="entry name" value="MscS_channel_C_sf"/>
</dbReference>
<feature type="transmembrane region" description="Helical" evidence="7">
    <location>
        <begin position="12"/>
        <end position="32"/>
    </location>
</feature>
<dbReference type="Pfam" id="PF00924">
    <property type="entry name" value="MS_channel_2nd"/>
    <property type="match status" value="1"/>
</dbReference>
<sequence length="270" mass="29979">MNGFFLDFFHSVSIIVILIVALAFSQLARKALNRYARVSANNIRINPTTFSFLKNAISFVIFAVAIILVVHLIPGLEKLATTLWASAGILSVVIGLATQQTFGNIVSGIFIVIYKPFRIGDAIQLPNGQHGIVEDITLQYTVINNAENRHIIVPNSVITRDYVINSTIIDDKVCNQIDIKIITKDIDRAMSLLKEIAVSHPDFYNASIIEVPNETLPKITPVLVQVIDLSDSWITLRLSVWCKSSTKAFAMKSDLLLAIKKRFDSEGIKI</sequence>
<evidence type="ECO:0000256" key="3">
    <source>
        <dbReference type="ARBA" id="ARBA00022475"/>
    </source>
</evidence>
<dbReference type="RefSeq" id="WP_130020211.1">
    <property type="nucleotide sequence ID" value="NZ_SEWF01000007.1"/>
</dbReference>
<keyword evidence="3" id="KW-1003">Cell membrane</keyword>
<dbReference type="Pfam" id="PF21082">
    <property type="entry name" value="MS_channel_3rd"/>
    <property type="match status" value="1"/>
</dbReference>
<feature type="transmembrane region" description="Helical" evidence="7">
    <location>
        <begin position="52"/>
        <end position="73"/>
    </location>
</feature>
<feature type="domain" description="Mechanosensitive ion channel MscS" evidence="8">
    <location>
        <begin position="101"/>
        <end position="167"/>
    </location>
</feature>
<dbReference type="PANTHER" id="PTHR30221">
    <property type="entry name" value="SMALL-CONDUCTANCE MECHANOSENSITIVE CHANNEL"/>
    <property type="match status" value="1"/>
</dbReference>
<dbReference type="SUPFAM" id="SSF82861">
    <property type="entry name" value="Mechanosensitive channel protein MscS (YggB), transmembrane region"/>
    <property type="match status" value="1"/>
</dbReference>
<reference evidence="10 11" key="1">
    <citation type="submission" date="2019-02" db="EMBL/GenBank/DDBJ databases">
        <title>Bacterial novel species Emticicia sp. 17J42-9 isolated from soil.</title>
        <authorList>
            <person name="Jung H.-Y."/>
        </authorList>
    </citation>
    <scope>NUCLEOTIDE SEQUENCE [LARGE SCALE GENOMIC DNA]</scope>
    <source>
        <strain evidence="10 11">17J42-9</strain>
    </source>
</reference>
<dbReference type="InterPro" id="IPR006685">
    <property type="entry name" value="MscS_channel_2nd"/>
</dbReference>
<dbReference type="SUPFAM" id="SSF82689">
    <property type="entry name" value="Mechanosensitive channel protein MscS (YggB), C-terminal domain"/>
    <property type="match status" value="1"/>
</dbReference>
<dbReference type="InterPro" id="IPR023408">
    <property type="entry name" value="MscS_beta-dom_sf"/>
</dbReference>
<dbReference type="PANTHER" id="PTHR30221:SF1">
    <property type="entry name" value="SMALL-CONDUCTANCE MECHANOSENSITIVE CHANNEL"/>
    <property type="match status" value="1"/>
</dbReference>
<proteinExistence type="inferred from homology"/>
<evidence type="ECO:0000256" key="2">
    <source>
        <dbReference type="ARBA" id="ARBA00008017"/>
    </source>
</evidence>
<organism evidence="10 11">
    <name type="scientific">Emticicia agri</name>
    <dbReference type="NCBI Taxonomy" id="2492393"/>
    <lineage>
        <taxon>Bacteria</taxon>
        <taxon>Pseudomonadati</taxon>
        <taxon>Bacteroidota</taxon>
        <taxon>Cytophagia</taxon>
        <taxon>Cytophagales</taxon>
        <taxon>Leadbetterellaceae</taxon>
        <taxon>Emticicia</taxon>
    </lineage>
</organism>
<dbReference type="GO" id="GO:0005886">
    <property type="term" value="C:plasma membrane"/>
    <property type="evidence" value="ECO:0007669"/>
    <property type="project" value="UniProtKB-SubCell"/>
</dbReference>
<dbReference type="OrthoDB" id="9809206at2"/>
<dbReference type="Gene3D" id="3.30.70.100">
    <property type="match status" value="1"/>
</dbReference>
<evidence type="ECO:0000256" key="6">
    <source>
        <dbReference type="ARBA" id="ARBA00023136"/>
    </source>
</evidence>
<evidence type="ECO:0000256" key="1">
    <source>
        <dbReference type="ARBA" id="ARBA00004651"/>
    </source>
</evidence>
<dbReference type="InterPro" id="IPR010920">
    <property type="entry name" value="LSM_dom_sf"/>
</dbReference>
<evidence type="ECO:0000313" key="11">
    <source>
        <dbReference type="Proteomes" id="UP000293162"/>
    </source>
</evidence>
<keyword evidence="11" id="KW-1185">Reference proteome</keyword>
<keyword evidence="4 7" id="KW-0812">Transmembrane</keyword>
<dbReference type="InterPro" id="IPR011014">
    <property type="entry name" value="MscS_channel_TM-2"/>
</dbReference>
<comment type="caution">
    <text evidence="10">The sequence shown here is derived from an EMBL/GenBank/DDBJ whole genome shotgun (WGS) entry which is preliminary data.</text>
</comment>
<evidence type="ECO:0000313" key="10">
    <source>
        <dbReference type="EMBL" id="RYU96535.1"/>
    </source>
</evidence>
<accession>A0A4Q5M331</accession>
<comment type="subcellular location">
    <subcellularLocation>
        <location evidence="1">Cell membrane</location>
        <topology evidence="1">Multi-pass membrane protein</topology>
    </subcellularLocation>
</comment>
<protein>
    <submittedName>
        <fullName evidence="10">Mechanosensitive ion channel family protein</fullName>
    </submittedName>
</protein>
<dbReference type="AlphaFoldDB" id="A0A4Q5M331"/>
<dbReference type="Gene3D" id="2.30.30.60">
    <property type="match status" value="1"/>
</dbReference>
<evidence type="ECO:0000256" key="4">
    <source>
        <dbReference type="ARBA" id="ARBA00022692"/>
    </source>
</evidence>
<dbReference type="Proteomes" id="UP000293162">
    <property type="component" value="Unassembled WGS sequence"/>
</dbReference>
<gene>
    <name evidence="10" type="ORF">EWM59_06900</name>
</gene>
<evidence type="ECO:0000259" key="8">
    <source>
        <dbReference type="Pfam" id="PF00924"/>
    </source>
</evidence>
<dbReference type="InterPro" id="IPR045275">
    <property type="entry name" value="MscS_archaea/bacteria_type"/>
</dbReference>
<feature type="domain" description="Mechanosensitive ion channel MscS C-terminal" evidence="9">
    <location>
        <begin position="185"/>
        <end position="270"/>
    </location>
</feature>
<keyword evidence="6 7" id="KW-0472">Membrane</keyword>
<keyword evidence="5 7" id="KW-1133">Transmembrane helix</keyword>
<evidence type="ECO:0000256" key="5">
    <source>
        <dbReference type="ARBA" id="ARBA00022989"/>
    </source>
</evidence>
<dbReference type="EMBL" id="SEWF01000007">
    <property type="protein sequence ID" value="RYU96535.1"/>
    <property type="molecule type" value="Genomic_DNA"/>
</dbReference>
<name>A0A4Q5M331_9BACT</name>
<dbReference type="InterPro" id="IPR049278">
    <property type="entry name" value="MS_channel_C"/>
</dbReference>
<evidence type="ECO:0000256" key="7">
    <source>
        <dbReference type="SAM" id="Phobius"/>
    </source>
</evidence>
<dbReference type="GO" id="GO:0008381">
    <property type="term" value="F:mechanosensitive monoatomic ion channel activity"/>
    <property type="evidence" value="ECO:0007669"/>
    <property type="project" value="InterPro"/>
</dbReference>
<comment type="similarity">
    <text evidence="2">Belongs to the MscS (TC 1.A.23) family.</text>
</comment>
<dbReference type="Gene3D" id="1.10.287.1260">
    <property type="match status" value="1"/>
</dbReference>